<gene>
    <name evidence="9" type="primary">tmcA</name>
    <name evidence="11" type="ORF">EGT71_15650</name>
</gene>
<evidence type="ECO:0000256" key="2">
    <source>
        <dbReference type="ARBA" id="ARBA00022555"/>
    </source>
</evidence>
<dbReference type="SUPFAM" id="SSF55729">
    <property type="entry name" value="Acyl-CoA N-acyltransferases (Nat)"/>
    <property type="match status" value="1"/>
</dbReference>
<evidence type="ECO:0000256" key="1">
    <source>
        <dbReference type="ARBA" id="ARBA00022490"/>
    </source>
</evidence>
<dbReference type="Gene3D" id="3.40.50.300">
    <property type="entry name" value="P-loop containing nucleotide triphosphate hydrolases"/>
    <property type="match status" value="1"/>
</dbReference>
<dbReference type="Proteomes" id="UP000275331">
    <property type="component" value="Unassembled WGS sequence"/>
</dbReference>
<dbReference type="InterPro" id="IPR038321">
    <property type="entry name" value="TmcA_C_sf"/>
</dbReference>
<accession>A0A3R9EYI3</accession>
<dbReference type="InterPro" id="IPR033442">
    <property type="entry name" value="TmcA_tRNA_bind"/>
</dbReference>
<comment type="caution">
    <text evidence="11">The sequence shown here is derived from an EMBL/GenBank/DDBJ whole genome shotgun (WGS) entry which is preliminary data.</text>
</comment>
<evidence type="ECO:0000256" key="3">
    <source>
        <dbReference type="ARBA" id="ARBA00022679"/>
    </source>
</evidence>
<feature type="binding site" evidence="9">
    <location>
        <begin position="463"/>
        <end position="465"/>
    </location>
    <ligand>
        <name>acetyl-CoA</name>
        <dbReference type="ChEBI" id="CHEBI:57288"/>
    </ligand>
</feature>
<sequence length="674" mass="73817">MEPVIALTAAMARAGIRRLLVLAGESEWSNATVMQLAGALPARWLWVGENPLFDLYSPASSVRTLLGREFDHTVFDARQGLDVEALAVVAGTLKAGSWLVLLTPPWEQWPQQPDADSRRWADSPSTIATPHFISRLQRVFTQDGEVVCWHQHQPVDFMPSLPRPGWHPANGAPLRQQAEILNALQSIQRGVAVVTAPRGRGKSALAGMLIAACTGNCIVTAPSRAATDVLAEYAADKFHFLAPDALHETIHTAQAPQADWLVIDEAAAIPGPLLSALIAAWPRVLLVTTIQGYEGTGRGFMLKFCAGVPGIRQFALSHPIRWADNDPLERVLDTLLLFKDEDFARAPQGDVLFSALGQAQWDTDPARMASVYQLLCGAHYRTSPLDLRRMMDAPGQQIIAGTADDKTAAALWLLEEGGLSPALSQAVWAGFRRPRGNLVAQSLAAHGGDPFAATLKGLRVSRIAVHPARQREGLGQALIRWARHHHARDVDYLSVSFGYTETLWHFWQRCGFTLARIGSHREASSGCYNAIALLPLTPAGAALVSHERARLERDAPFLQPWIAEKLPVQGVMATTLNDDDWRELAGFAFAHRPLETCLGSLNRLVIASPQSLPALRGRLDVRQSVSSLCQTLRLSGRKALLARCRQEASQALYQLDPAQHDALKNQVLQLQFFH</sequence>
<name>A0A3R9EYI3_9ENTR</name>
<dbReference type="FunFam" id="3.40.50.300:FF:001011">
    <property type="entry name" value="tRNA(Met) cytidine acetyltransferase TmcA"/>
    <property type="match status" value="1"/>
</dbReference>
<dbReference type="Pfam" id="PF17176">
    <property type="entry name" value="tRNA_bind_3"/>
    <property type="match status" value="1"/>
</dbReference>
<feature type="binding site" evidence="9">
    <location>
        <position position="509"/>
    </location>
    <ligand>
        <name>acetyl-CoA</name>
        <dbReference type="ChEBI" id="CHEBI:57288"/>
    </ligand>
</feature>
<evidence type="ECO:0000259" key="10">
    <source>
        <dbReference type="PROSITE" id="PS51186"/>
    </source>
</evidence>
<dbReference type="InterPro" id="IPR007807">
    <property type="entry name" value="TcmA/NAT10_helicase"/>
</dbReference>
<keyword evidence="1 9" id="KW-0963">Cytoplasm</keyword>
<keyword evidence="5 9" id="KW-0547">Nucleotide-binding</keyword>
<comment type="catalytic activity">
    <reaction evidence="9">
        <text>cytidine(34) in elongator tRNA(Met) + acetyl-CoA + ATP + H2O = N(4)-acetylcytidine(34) in elongator tRNA(Met) + ADP + phosphate + CoA + H(+)</text>
        <dbReference type="Rhea" id="RHEA:43788"/>
        <dbReference type="Rhea" id="RHEA-COMP:10693"/>
        <dbReference type="Rhea" id="RHEA-COMP:10694"/>
        <dbReference type="ChEBI" id="CHEBI:15377"/>
        <dbReference type="ChEBI" id="CHEBI:15378"/>
        <dbReference type="ChEBI" id="CHEBI:30616"/>
        <dbReference type="ChEBI" id="CHEBI:43474"/>
        <dbReference type="ChEBI" id="CHEBI:57287"/>
        <dbReference type="ChEBI" id="CHEBI:57288"/>
        <dbReference type="ChEBI" id="CHEBI:74900"/>
        <dbReference type="ChEBI" id="CHEBI:82748"/>
        <dbReference type="ChEBI" id="CHEBI:456216"/>
        <dbReference type="EC" id="2.3.1.193"/>
    </reaction>
</comment>
<keyword evidence="4 9" id="KW-0819">tRNA processing</keyword>
<dbReference type="Pfam" id="PF08351">
    <property type="entry name" value="TmcA_N"/>
    <property type="match status" value="1"/>
</dbReference>
<protein>
    <recommendedName>
        <fullName evidence="9">tRNA(Met) cytidine acetyltransferase TmcA</fullName>
        <ecNumber evidence="9">2.3.1.193</ecNumber>
    </recommendedName>
</protein>
<dbReference type="EC" id="2.3.1.193" evidence="9"/>
<dbReference type="HAMAP" id="MF_01886">
    <property type="entry name" value="tRNA_acetyltr_TmcA"/>
    <property type="match status" value="1"/>
</dbReference>
<dbReference type="InterPro" id="IPR016181">
    <property type="entry name" value="Acyl_CoA_acyltransferase"/>
</dbReference>
<dbReference type="PANTHER" id="PTHR10925">
    <property type="entry name" value="N-ACETYLTRANSFERASE 10"/>
    <property type="match status" value="1"/>
</dbReference>
<evidence type="ECO:0000256" key="9">
    <source>
        <dbReference type="HAMAP-Rule" id="MF_01886"/>
    </source>
</evidence>
<comment type="caution">
    <text evidence="9">Lacks conserved residue(s) required for the propagation of feature annotation.</text>
</comment>
<organism evidence="11 12">
    <name type="scientific">Atlantibacter subterraneus</name>
    <dbReference type="NCBI Taxonomy" id="255519"/>
    <lineage>
        <taxon>Bacteria</taxon>
        <taxon>Pseudomonadati</taxon>
        <taxon>Pseudomonadota</taxon>
        <taxon>Gammaproteobacteria</taxon>
        <taxon>Enterobacterales</taxon>
        <taxon>Enterobacteriaceae</taxon>
        <taxon>Atlantibacter</taxon>
    </lineage>
</organism>
<feature type="binding site" evidence="9">
    <location>
        <position position="321"/>
    </location>
    <ligand>
        <name>ATP</name>
        <dbReference type="ChEBI" id="CHEBI:30616"/>
    </ligand>
</feature>
<keyword evidence="8 9" id="KW-0012">Acyltransferase</keyword>
<dbReference type="CDD" id="cd04301">
    <property type="entry name" value="NAT_SF"/>
    <property type="match status" value="1"/>
</dbReference>
<comment type="similarity">
    <text evidence="9">Belongs to the TmcA family.</text>
</comment>
<comment type="function">
    <text evidence="9">Catalyzes the formation of N(4)-acetylcytidine (ac(4)C) at the wobble position of tRNA(Met), by using acetyl-CoA as an acetyl donor and ATP (or GTP).</text>
</comment>
<dbReference type="GO" id="GO:1990883">
    <property type="term" value="F:18S rRNA cytidine N-acetyltransferase activity"/>
    <property type="evidence" value="ECO:0007669"/>
    <property type="project" value="TreeGrafter"/>
</dbReference>
<comment type="subcellular location">
    <subcellularLocation>
        <location evidence="9">Cytoplasm</location>
    </subcellularLocation>
</comment>
<dbReference type="InterPro" id="IPR000182">
    <property type="entry name" value="GNAT_dom"/>
</dbReference>
<dbReference type="EMBL" id="RHXB01000010">
    <property type="protein sequence ID" value="RSE24606.1"/>
    <property type="molecule type" value="Genomic_DNA"/>
</dbReference>
<dbReference type="GO" id="GO:0051391">
    <property type="term" value="P:tRNA acetylation"/>
    <property type="evidence" value="ECO:0007669"/>
    <property type="project" value="UniProtKB-UniRule"/>
</dbReference>
<dbReference type="Pfam" id="PF05127">
    <property type="entry name" value="NAT10_TcmA_helicase"/>
    <property type="match status" value="1"/>
</dbReference>
<dbReference type="Gene3D" id="3.40.50.11040">
    <property type="match status" value="1"/>
</dbReference>
<dbReference type="RefSeq" id="WP_125294148.1">
    <property type="nucleotide sequence ID" value="NZ_JAPTZM010000003.1"/>
</dbReference>
<evidence type="ECO:0000256" key="4">
    <source>
        <dbReference type="ARBA" id="ARBA00022694"/>
    </source>
</evidence>
<keyword evidence="7 9" id="KW-0694">RNA-binding</keyword>
<keyword evidence="6 9" id="KW-0067">ATP-binding</keyword>
<reference evidence="11 12" key="1">
    <citation type="submission" date="2018-10" db="EMBL/GenBank/DDBJ databases">
        <title>Transmission dynamics of multidrug resistant bacteria on intensive care unit surfaces.</title>
        <authorList>
            <person name="D'Souza A.W."/>
            <person name="Potter R.F."/>
            <person name="Wallace M."/>
            <person name="Shupe A."/>
            <person name="Patel S."/>
            <person name="Sun S."/>
            <person name="Gul D."/>
            <person name="Kwon J.H."/>
            <person name="Andleeb S."/>
            <person name="Burnham C.-A.D."/>
            <person name="Dantas G."/>
        </authorList>
    </citation>
    <scope>NUCLEOTIDE SEQUENCE [LARGE SCALE GENOMIC DNA]</scope>
    <source>
        <strain evidence="11 12">AS_373</strain>
    </source>
</reference>
<dbReference type="Gene3D" id="1.20.120.890">
    <property type="entry name" value="tRNA(Met) cytidine acetyltransferase, tail domain"/>
    <property type="match status" value="1"/>
</dbReference>
<evidence type="ECO:0000313" key="11">
    <source>
        <dbReference type="EMBL" id="RSE24606.1"/>
    </source>
</evidence>
<feature type="binding site" evidence="9">
    <location>
        <begin position="171"/>
        <end position="172"/>
    </location>
    <ligand>
        <name>ATP</name>
        <dbReference type="ChEBI" id="CHEBI:30616"/>
    </ligand>
</feature>
<feature type="binding site" evidence="9">
    <location>
        <position position="177"/>
    </location>
    <ligand>
        <name>ATP</name>
        <dbReference type="ChEBI" id="CHEBI:30616"/>
    </ligand>
</feature>
<dbReference type="SUPFAM" id="SSF52540">
    <property type="entry name" value="P-loop containing nucleoside triphosphate hydrolases"/>
    <property type="match status" value="1"/>
</dbReference>
<feature type="domain" description="N-acetyltransferase" evidence="10">
    <location>
        <begin position="398"/>
        <end position="534"/>
    </location>
</feature>
<evidence type="ECO:0000256" key="5">
    <source>
        <dbReference type="ARBA" id="ARBA00022741"/>
    </source>
</evidence>
<dbReference type="OrthoDB" id="5578851at2"/>
<dbReference type="InterPro" id="IPR024914">
    <property type="entry name" value="tRNA_acetyltr_TmcA"/>
</dbReference>
<dbReference type="GO" id="GO:0000049">
    <property type="term" value="F:tRNA binding"/>
    <property type="evidence" value="ECO:0007669"/>
    <property type="project" value="UniProtKB-UniRule"/>
</dbReference>
<dbReference type="GO" id="GO:0005524">
    <property type="term" value="F:ATP binding"/>
    <property type="evidence" value="ECO:0007669"/>
    <property type="project" value="UniProtKB-UniRule"/>
</dbReference>
<dbReference type="GO" id="GO:0002101">
    <property type="term" value="P:tRNA wobble cytosine modification"/>
    <property type="evidence" value="ECO:0007669"/>
    <property type="project" value="UniProtKB-UniRule"/>
</dbReference>
<dbReference type="GO" id="GO:0051392">
    <property type="term" value="F:tRNA cytidine N4-acetyltransferase activity"/>
    <property type="evidence" value="ECO:0007669"/>
    <property type="project" value="UniProtKB-UniRule"/>
</dbReference>
<dbReference type="GO" id="GO:0005737">
    <property type="term" value="C:cytoplasm"/>
    <property type="evidence" value="ECO:0007669"/>
    <property type="project" value="UniProtKB-SubCell"/>
</dbReference>
<dbReference type="FunFam" id="3.40.630.30:FF:000054">
    <property type="entry name" value="tRNA(Met) cytidine acetyltransferase TmcA"/>
    <property type="match status" value="1"/>
</dbReference>
<dbReference type="PANTHER" id="PTHR10925:SF5">
    <property type="entry name" value="RNA CYTIDINE ACETYLTRANSFERASE"/>
    <property type="match status" value="1"/>
</dbReference>
<keyword evidence="3 9" id="KW-0808">Transferase</keyword>
<dbReference type="FunFam" id="3.40.50.11040:FF:000003">
    <property type="entry name" value="tRNA(Met) cytidine acetyltransferase TmcA"/>
    <property type="match status" value="1"/>
</dbReference>
<dbReference type="GO" id="GO:1904812">
    <property type="term" value="P:rRNA acetylation involved in maturation of SSU-rRNA"/>
    <property type="evidence" value="ECO:0007669"/>
    <property type="project" value="TreeGrafter"/>
</dbReference>
<evidence type="ECO:0000256" key="8">
    <source>
        <dbReference type="ARBA" id="ARBA00023315"/>
    </source>
</evidence>
<keyword evidence="2 9" id="KW-0820">tRNA-binding</keyword>
<dbReference type="InterPro" id="IPR013562">
    <property type="entry name" value="TmcA/NAT10_N"/>
</dbReference>
<evidence type="ECO:0000313" key="12">
    <source>
        <dbReference type="Proteomes" id="UP000275331"/>
    </source>
</evidence>
<evidence type="ECO:0000256" key="6">
    <source>
        <dbReference type="ARBA" id="ARBA00022840"/>
    </source>
</evidence>
<dbReference type="Pfam" id="PF13718">
    <property type="entry name" value="GNAT_acetyltr_2"/>
    <property type="match status" value="2"/>
</dbReference>
<evidence type="ECO:0000256" key="7">
    <source>
        <dbReference type="ARBA" id="ARBA00022884"/>
    </source>
</evidence>
<dbReference type="PROSITE" id="PS51186">
    <property type="entry name" value="GNAT"/>
    <property type="match status" value="1"/>
</dbReference>
<proteinExistence type="inferred from homology"/>
<dbReference type="Gene3D" id="3.40.630.30">
    <property type="match status" value="1"/>
</dbReference>
<dbReference type="AlphaFoldDB" id="A0A3R9EYI3"/>
<dbReference type="InterPro" id="IPR027417">
    <property type="entry name" value="P-loop_NTPase"/>
</dbReference>
<dbReference type="InterPro" id="IPR032672">
    <property type="entry name" value="TmcA/NAT10/Kre33"/>
</dbReference>